<dbReference type="EMBL" id="CP021255">
    <property type="protein sequence ID" value="AVD71443.1"/>
    <property type="molecule type" value="Genomic_DNA"/>
</dbReference>
<dbReference type="InterPro" id="IPR012340">
    <property type="entry name" value="NA-bd_OB-fold"/>
</dbReference>
<dbReference type="OrthoDB" id="1118190at2"/>
<dbReference type="KEGG" id="deo:CAY53_08170"/>
<keyword evidence="2" id="KW-0732">Signal</keyword>
<sequence>MRVPSMLFLAILLCCPALSVWADNGSFQDALVRENGAVPPAGHSQMPLQPRGDEAPGSEKAIVPQARIQVDKAGGENAFQVAEIFARARALDGKSVRVRGRVMKNSRMIMGRNWLHLQDGTGDADKKEHDLVVTTKDNVQEGEILTVTGRVAADRDFGMGYRYRVLVEDARVER</sequence>
<feature type="chain" id="PRO_5014669269" description="DNA-binding protein" evidence="2">
    <location>
        <begin position="23"/>
        <end position="174"/>
    </location>
</feature>
<evidence type="ECO:0000256" key="2">
    <source>
        <dbReference type="SAM" id="SignalP"/>
    </source>
</evidence>
<organism evidence="3 4">
    <name type="scientific">Desulfobulbus oralis</name>
    <dbReference type="NCBI Taxonomy" id="1986146"/>
    <lineage>
        <taxon>Bacteria</taxon>
        <taxon>Pseudomonadati</taxon>
        <taxon>Thermodesulfobacteriota</taxon>
        <taxon>Desulfobulbia</taxon>
        <taxon>Desulfobulbales</taxon>
        <taxon>Desulfobulbaceae</taxon>
        <taxon>Desulfobulbus</taxon>
    </lineage>
</organism>
<dbReference type="Proteomes" id="UP000239867">
    <property type="component" value="Chromosome"/>
</dbReference>
<proteinExistence type="predicted"/>
<protein>
    <recommendedName>
        <fullName evidence="5">DNA-binding protein</fullName>
    </recommendedName>
</protein>
<evidence type="ECO:0000313" key="4">
    <source>
        <dbReference type="Proteomes" id="UP000239867"/>
    </source>
</evidence>
<accession>A0A2L1GP36</accession>
<dbReference type="AlphaFoldDB" id="A0A2L1GP36"/>
<dbReference type="RefSeq" id="WP_104936702.1">
    <property type="nucleotide sequence ID" value="NZ_CP021255.1"/>
</dbReference>
<feature type="region of interest" description="Disordered" evidence="1">
    <location>
        <begin position="38"/>
        <end position="57"/>
    </location>
</feature>
<gene>
    <name evidence="3" type="ORF">CAY53_08170</name>
</gene>
<feature type="signal peptide" evidence="2">
    <location>
        <begin position="1"/>
        <end position="22"/>
    </location>
</feature>
<reference evidence="3 4" key="1">
    <citation type="journal article" date="2018" name="MBio">
        <title>Insights into the evolution of host association through the isolation and characterization of a novel human periodontal pathobiont, Desulfobulbus oralis.</title>
        <authorList>
            <person name="Cross K.L."/>
            <person name="Chirania P."/>
            <person name="Xiong W."/>
            <person name="Beall C.J."/>
            <person name="Elkins J.G."/>
            <person name="Giannone R.J."/>
            <person name="Griffen A.L."/>
            <person name="Guss A.M."/>
            <person name="Hettich R.L."/>
            <person name="Joshi S.S."/>
            <person name="Mokrzan E.M."/>
            <person name="Martin R.K."/>
            <person name="Zhulin I.B."/>
            <person name="Leys E.J."/>
            <person name="Podar M."/>
        </authorList>
    </citation>
    <scope>NUCLEOTIDE SEQUENCE [LARGE SCALE GENOMIC DNA]</scope>
    <source>
        <strain evidence="3 4">ORNL</strain>
    </source>
</reference>
<keyword evidence="4" id="KW-1185">Reference proteome</keyword>
<evidence type="ECO:0000313" key="3">
    <source>
        <dbReference type="EMBL" id="AVD71443.1"/>
    </source>
</evidence>
<name>A0A2L1GP36_9BACT</name>
<evidence type="ECO:0000256" key="1">
    <source>
        <dbReference type="SAM" id="MobiDB-lite"/>
    </source>
</evidence>
<dbReference type="Gene3D" id="2.40.50.140">
    <property type="entry name" value="Nucleic acid-binding proteins"/>
    <property type="match status" value="1"/>
</dbReference>
<evidence type="ECO:0008006" key="5">
    <source>
        <dbReference type="Google" id="ProtNLM"/>
    </source>
</evidence>